<feature type="domain" description="Periplasmic binding protein" evidence="5">
    <location>
        <begin position="82"/>
        <end position="337"/>
    </location>
</feature>
<dbReference type="GO" id="GO:0030246">
    <property type="term" value="F:carbohydrate binding"/>
    <property type="evidence" value="ECO:0007669"/>
    <property type="project" value="UniProtKB-ARBA"/>
</dbReference>
<organism evidence="6 7">
    <name type="scientific">Microbacterium protaetiae</name>
    <dbReference type="NCBI Taxonomy" id="2509458"/>
    <lineage>
        <taxon>Bacteria</taxon>
        <taxon>Bacillati</taxon>
        <taxon>Actinomycetota</taxon>
        <taxon>Actinomycetes</taxon>
        <taxon>Micrococcales</taxon>
        <taxon>Microbacteriaceae</taxon>
        <taxon>Microbacterium</taxon>
    </lineage>
</organism>
<evidence type="ECO:0000313" key="7">
    <source>
        <dbReference type="Proteomes" id="UP000293995"/>
    </source>
</evidence>
<dbReference type="AlphaFoldDB" id="A0A4P6EC85"/>
<dbReference type="PROSITE" id="PS51257">
    <property type="entry name" value="PROKAR_LIPOPROTEIN"/>
    <property type="match status" value="1"/>
</dbReference>
<dbReference type="InterPro" id="IPR028082">
    <property type="entry name" value="Peripla_BP_I"/>
</dbReference>
<dbReference type="Proteomes" id="UP000293995">
    <property type="component" value="Chromosome"/>
</dbReference>
<evidence type="ECO:0000256" key="4">
    <source>
        <dbReference type="SAM" id="SignalP"/>
    </source>
</evidence>
<comment type="similarity">
    <text evidence="2">Belongs to the bacterial solute-binding protein 2 family.</text>
</comment>
<dbReference type="Gene3D" id="3.40.50.2300">
    <property type="match status" value="2"/>
</dbReference>
<dbReference type="OrthoDB" id="8287616at2"/>
<evidence type="ECO:0000256" key="1">
    <source>
        <dbReference type="ARBA" id="ARBA00004196"/>
    </source>
</evidence>
<dbReference type="GO" id="GO:0030313">
    <property type="term" value="C:cell envelope"/>
    <property type="evidence" value="ECO:0007669"/>
    <property type="project" value="UniProtKB-SubCell"/>
</dbReference>
<reference evidence="6 7" key="1">
    <citation type="submission" date="2019-01" db="EMBL/GenBank/DDBJ databases">
        <title>Genome sequencing of strain DFW100M-13.</title>
        <authorList>
            <person name="Heo J."/>
            <person name="Kim S.-J."/>
            <person name="Kim J.-S."/>
            <person name="Hong S.-B."/>
            <person name="Kwon S.-W."/>
        </authorList>
    </citation>
    <scope>NUCLEOTIDE SEQUENCE [LARGE SCALE GENOMIC DNA]</scope>
    <source>
        <strain evidence="6 7">DFW100M-13</strain>
    </source>
</reference>
<feature type="signal peptide" evidence="4">
    <location>
        <begin position="1"/>
        <end position="20"/>
    </location>
</feature>
<evidence type="ECO:0000259" key="5">
    <source>
        <dbReference type="Pfam" id="PF13407"/>
    </source>
</evidence>
<dbReference type="PANTHER" id="PTHR46847">
    <property type="entry name" value="D-ALLOSE-BINDING PERIPLASMIC PROTEIN-RELATED"/>
    <property type="match status" value="1"/>
</dbReference>
<protein>
    <recommendedName>
        <fullName evidence="5">Periplasmic binding protein domain-containing protein</fullName>
    </recommendedName>
</protein>
<dbReference type="SUPFAM" id="SSF53822">
    <property type="entry name" value="Periplasmic binding protein-like I"/>
    <property type="match status" value="1"/>
</dbReference>
<evidence type="ECO:0000256" key="3">
    <source>
        <dbReference type="ARBA" id="ARBA00022729"/>
    </source>
</evidence>
<sequence length="386" mass="39558">MISTTRVHLMRALTAGAAVAAVALSLAACSATDDKAASTPSTSAESPALAALADLQKPLDAYPVPTEPIEGVDADKGGTLYYIPITQQSPEFAVDQAGVEAAAAAVGMSVQVCDGKGTPTEVSACIDHATNAKAAGIILDAVPYDIAANSIAAAQKAGIPVVIGNQLADDRHPSTPTFTYTAVSGSAQQEALARWVIADSDGKANVLMNVTTDGQSQIQYAADGKKVFADECSGCTVATNEVSSANFSQVPSSTSSALLKNSDTDYLIVEFAQFLQATQSGVQNAGASGRITLAAGSASLNDIKAVASGSVGAATAQASAFVGWMYVDATLRLIAGQSVPEYTIPIRLFTKDTMGDVQLTEAAQESGEWFGPTTFTDEFKKLWGVA</sequence>
<dbReference type="RefSeq" id="WP_129388004.1">
    <property type="nucleotide sequence ID" value="NZ_CP035494.1"/>
</dbReference>
<dbReference type="PANTHER" id="PTHR46847:SF1">
    <property type="entry name" value="D-ALLOSE-BINDING PERIPLASMIC PROTEIN-RELATED"/>
    <property type="match status" value="1"/>
</dbReference>
<accession>A0A4P6EC85</accession>
<evidence type="ECO:0000313" key="6">
    <source>
        <dbReference type="EMBL" id="QAY59835.1"/>
    </source>
</evidence>
<keyword evidence="7" id="KW-1185">Reference proteome</keyword>
<feature type="chain" id="PRO_5039296881" description="Periplasmic binding protein domain-containing protein" evidence="4">
    <location>
        <begin position="21"/>
        <end position="386"/>
    </location>
</feature>
<gene>
    <name evidence="6" type="ORF">ET475_07405</name>
</gene>
<dbReference type="KEGG" id="mprt:ET475_07405"/>
<name>A0A4P6EC85_9MICO</name>
<evidence type="ECO:0000256" key="2">
    <source>
        <dbReference type="ARBA" id="ARBA00007639"/>
    </source>
</evidence>
<dbReference type="Pfam" id="PF13407">
    <property type="entry name" value="Peripla_BP_4"/>
    <property type="match status" value="1"/>
</dbReference>
<dbReference type="InterPro" id="IPR025997">
    <property type="entry name" value="SBP_2_dom"/>
</dbReference>
<keyword evidence="3 4" id="KW-0732">Signal</keyword>
<proteinExistence type="inferred from homology"/>
<comment type="subcellular location">
    <subcellularLocation>
        <location evidence="1">Cell envelope</location>
    </subcellularLocation>
</comment>
<dbReference type="EMBL" id="CP035494">
    <property type="protein sequence ID" value="QAY59835.1"/>
    <property type="molecule type" value="Genomic_DNA"/>
</dbReference>